<dbReference type="OrthoDB" id="82414at2"/>
<proteinExistence type="predicted"/>
<dbReference type="RefSeq" id="WP_146968004.1">
    <property type="nucleotide sequence ID" value="NZ_AP019825.1"/>
</dbReference>
<organism evidence="1 2">
    <name type="scientific">Leptotrichia hofstadii</name>
    <dbReference type="NCBI Taxonomy" id="157688"/>
    <lineage>
        <taxon>Bacteria</taxon>
        <taxon>Fusobacteriati</taxon>
        <taxon>Fusobacteriota</taxon>
        <taxon>Fusobacteriia</taxon>
        <taxon>Fusobacteriales</taxon>
        <taxon>Leptotrichiaceae</taxon>
        <taxon>Leptotrichia</taxon>
    </lineage>
</organism>
<geneLocation type="plasmid" evidence="2">
    <name>pjcm16775-2 dna</name>
</geneLocation>
<dbReference type="EMBL" id="AP019825">
    <property type="protein sequence ID" value="BBM39791.1"/>
    <property type="molecule type" value="Genomic_DNA"/>
</dbReference>
<keyword evidence="1" id="KW-0614">Plasmid</keyword>
<evidence type="ECO:0000313" key="2">
    <source>
        <dbReference type="Proteomes" id="UP000321892"/>
    </source>
</evidence>
<gene>
    <name evidence="1" type="ORF">JCM16775_p2016</name>
</gene>
<dbReference type="KEGG" id="lhf:JCM16775_p2016"/>
<accession>A0A510JN13</accession>
<reference evidence="1 2" key="1">
    <citation type="submission" date="2019-07" db="EMBL/GenBank/DDBJ databases">
        <title>Complete Genome Sequence of Leptotrichia hofstadii Strain JCM16775.</title>
        <authorList>
            <person name="Watanabe S."/>
            <person name="Cui L."/>
        </authorList>
    </citation>
    <scope>NUCLEOTIDE SEQUENCE [LARGE SCALE GENOMIC DNA]</scope>
    <source>
        <strain evidence="1 2">JCM16775</strain>
        <plasmid evidence="2">pjcm16775-2 dna</plasmid>
    </source>
</reference>
<protein>
    <submittedName>
        <fullName evidence="1">Uncharacterized protein</fullName>
    </submittedName>
</protein>
<keyword evidence="2" id="KW-1185">Reference proteome</keyword>
<evidence type="ECO:0000313" key="1">
    <source>
        <dbReference type="EMBL" id="BBM39791.1"/>
    </source>
</evidence>
<dbReference type="Proteomes" id="UP000321892">
    <property type="component" value="Plasmid pjcm16775-2 dna"/>
</dbReference>
<sequence length="71" mass="8406">MRIGKEWINDKTCRNLQNKIENEIRFIAKVYIDREEIQEESFSGPTFEETAKHVSKDCVISNYFDMTETEG</sequence>
<dbReference type="AlphaFoldDB" id="A0A510JN13"/>
<name>A0A510JN13_9FUSO</name>